<dbReference type="Proteomes" id="UP000325372">
    <property type="component" value="Unassembled WGS sequence"/>
</dbReference>
<name>A0A5N0T496_9GAMM</name>
<keyword evidence="2" id="KW-1185">Reference proteome</keyword>
<protein>
    <submittedName>
        <fullName evidence="1">Toxin-antitoxin system HicB family antitoxin</fullName>
    </submittedName>
</protein>
<dbReference type="RefSeq" id="WP_150865306.1">
    <property type="nucleotide sequence ID" value="NZ_VYXP01000012.1"/>
</dbReference>
<dbReference type="GO" id="GO:0006355">
    <property type="term" value="P:regulation of DNA-templated transcription"/>
    <property type="evidence" value="ECO:0007669"/>
    <property type="project" value="InterPro"/>
</dbReference>
<evidence type="ECO:0000313" key="1">
    <source>
        <dbReference type="EMBL" id="KAA9129733.1"/>
    </source>
</evidence>
<sequence>MGTLTVRLPDEQHRRLKALAKRRRISVNKLMEELSTRAIVEFDVETRFRALASRGSVEQGLDALRQLDEAFENPAR</sequence>
<proteinExistence type="predicted"/>
<dbReference type="Pfam" id="PF05534">
    <property type="entry name" value="HicB"/>
    <property type="match status" value="1"/>
</dbReference>
<dbReference type="SUPFAM" id="SSF47598">
    <property type="entry name" value="Ribbon-helix-helix"/>
    <property type="match status" value="1"/>
</dbReference>
<reference evidence="1 2" key="1">
    <citation type="submission" date="2019-09" db="EMBL/GenBank/DDBJ databases">
        <title>Wenzhouxiangella sp. Genome sequencing and assembly.</title>
        <authorList>
            <person name="Zhang R."/>
        </authorList>
    </citation>
    <scope>NUCLEOTIDE SEQUENCE [LARGE SCALE GENOMIC DNA]</scope>
    <source>
        <strain evidence="1 2">W260</strain>
    </source>
</reference>
<dbReference type="AlphaFoldDB" id="A0A5N0T496"/>
<accession>A0A5N0T496</accession>
<dbReference type="InterPro" id="IPR008651">
    <property type="entry name" value="Uncharacterised_HicB"/>
</dbReference>
<gene>
    <name evidence="1" type="ORF">F3N42_14445</name>
</gene>
<evidence type="ECO:0000313" key="2">
    <source>
        <dbReference type="Proteomes" id="UP000325372"/>
    </source>
</evidence>
<dbReference type="InterPro" id="IPR010985">
    <property type="entry name" value="Ribbon_hlx_hlx"/>
</dbReference>
<dbReference type="EMBL" id="VYXP01000012">
    <property type="protein sequence ID" value="KAA9129733.1"/>
    <property type="molecule type" value="Genomic_DNA"/>
</dbReference>
<comment type="caution">
    <text evidence="1">The sequence shown here is derived from an EMBL/GenBank/DDBJ whole genome shotgun (WGS) entry which is preliminary data.</text>
</comment>
<organism evidence="1 2">
    <name type="scientific">Marinihelvus fidelis</name>
    <dbReference type="NCBI Taxonomy" id="2613842"/>
    <lineage>
        <taxon>Bacteria</taxon>
        <taxon>Pseudomonadati</taxon>
        <taxon>Pseudomonadota</taxon>
        <taxon>Gammaproteobacteria</taxon>
        <taxon>Chromatiales</taxon>
        <taxon>Wenzhouxiangellaceae</taxon>
        <taxon>Marinihelvus</taxon>
    </lineage>
</organism>